<sequence length="432" mass="49521">MKIPPEKDAIWISSSRPLISSFRRDEMNPSLPAECCEGYEASPEGGCRPTCWRGCIHGSCEEPDGCKANLATVSVGPMGIRMQEGMYMQPRQEMLPGDRNLHLPARLDGIFPAFLSVRELFRSANSFRQVFLHPHFGNVLQVPMSTEPVGPELFKSLRLSQLRNLRPRQRQLHLYGRMDRTFSLFSGKDCERNCEEGSWGPDCKNRCVCLNGGTCNVLNGHCTCRPGYGGNEVCAALLPFWLPFLLRDSISRRRRELVARSEFLGFRSFPIPIRLAGRRQTLIFRRTLDFDQVSTLQPFPTVDTTLSDRTEFIQDWKKCQQLHIISKEFPDDFHPVALVPVPLRERGDLHPGRRLHLQYWMVRDAVRETRLPQPPLRTQMREAVHVRVGQHGNVRPVERLSVQARLGGFPVFHQLPARPIREELQLNVLVQK</sequence>
<evidence type="ECO:0000259" key="2">
    <source>
        <dbReference type="PROSITE" id="PS50026"/>
    </source>
</evidence>
<comment type="caution">
    <text evidence="1">Lacks conserved residue(s) required for the propagation of feature annotation.</text>
</comment>
<protein>
    <recommendedName>
        <fullName evidence="2">EGF-like domain-containing protein</fullName>
    </recommendedName>
</protein>
<dbReference type="EMBL" id="LR900427">
    <property type="protein sequence ID" value="CAD7245642.1"/>
    <property type="molecule type" value="Genomic_DNA"/>
</dbReference>
<evidence type="ECO:0000313" key="3">
    <source>
        <dbReference type="EMBL" id="CAD7245642.1"/>
    </source>
</evidence>
<dbReference type="GO" id="GO:0016020">
    <property type="term" value="C:membrane"/>
    <property type="evidence" value="ECO:0007669"/>
    <property type="project" value="TreeGrafter"/>
</dbReference>
<organism evidence="3">
    <name type="scientific">Darwinula stevensoni</name>
    <dbReference type="NCBI Taxonomy" id="69355"/>
    <lineage>
        <taxon>Eukaryota</taxon>
        <taxon>Metazoa</taxon>
        <taxon>Ecdysozoa</taxon>
        <taxon>Arthropoda</taxon>
        <taxon>Crustacea</taxon>
        <taxon>Oligostraca</taxon>
        <taxon>Ostracoda</taxon>
        <taxon>Podocopa</taxon>
        <taxon>Podocopida</taxon>
        <taxon>Darwinulocopina</taxon>
        <taxon>Darwinuloidea</taxon>
        <taxon>Darwinulidae</taxon>
        <taxon>Darwinula</taxon>
    </lineage>
</organism>
<dbReference type="Proteomes" id="UP000677054">
    <property type="component" value="Unassembled WGS sequence"/>
</dbReference>
<name>A0A7R8XEC8_9CRUS</name>
<dbReference type="InterPro" id="IPR052485">
    <property type="entry name" value="MEGF_diff_regulators"/>
</dbReference>
<keyword evidence="4" id="KW-1185">Reference proteome</keyword>
<dbReference type="Gene3D" id="2.10.25.10">
    <property type="entry name" value="Laminin"/>
    <property type="match status" value="1"/>
</dbReference>
<dbReference type="AlphaFoldDB" id="A0A7R8XEC8"/>
<dbReference type="PROSITE" id="PS50026">
    <property type="entry name" value="EGF_3"/>
    <property type="match status" value="1"/>
</dbReference>
<dbReference type="EMBL" id="CAJPEV010000910">
    <property type="protein sequence ID" value="CAG0889468.1"/>
    <property type="molecule type" value="Genomic_DNA"/>
</dbReference>
<dbReference type="Gene3D" id="2.170.300.10">
    <property type="entry name" value="Tie2 ligand-binding domain superfamily"/>
    <property type="match status" value="1"/>
</dbReference>
<dbReference type="PANTHER" id="PTHR24052">
    <property type="entry name" value="DELTA-RELATED"/>
    <property type="match status" value="1"/>
</dbReference>
<dbReference type="PROSITE" id="PS01186">
    <property type="entry name" value="EGF_2"/>
    <property type="match status" value="1"/>
</dbReference>
<dbReference type="PANTHER" id="PTHR24052:SF8">
    <property type="entry name" value="NIMROD A, ISOFORM E"/>
    <property type="match status" value="1"/>
</dbReference>
<proteinExistence type="predicted"/>
<feature type="domain" description="EGF-like" evidence="2">
    <location>
        <begin position="204"/>
        <end position="235"/>
    </location>
</feature>
<accession>A0A7R8XEC8</accession>
<reference evidence="3" key="1">
    <citation type="submission" date="2020-11" db="EMBL/GenBank/DDBJ databases">
        <authorList>
            <person name="Tran Van P."/>
        </authorList>
    </citation>
    <scope>NUCLEOTIDE SEQUENCE</scope>
</reference>
<keyword evidence="1" id="KW-0245">EGF-like domain</keyword>
<dbReference type="InterPro" id="IPR000742">
    <property type="entry name" value="EGF"/>
</dbReference>
<dbReference type="OrthoDB" id="18487at2759"/>
<dbReference type="CDD" id="cd00053">
    <property type="entry name" value="EGF"/>
    <property type="match status" value="1"/>
</dbReference>
<evidence type="ECO:0000256" key="1">
    <source>
        <dbReference type="PROSITE-ProRule" id="PRU00076"/>
    </source>
</evidence>
<gene>
    <name evidence="3" type="ORF">DSTB1V02_LOCUS5510</name>
</gene>
<evidence type="ECO:0000313" key="4">
    <source>
        <dbReference type="Proteomes" id="UP000677054"/>
    </source>
</evidence>